<evidence type="ECO:0000256" key="1">
    <source>
        <dbReference type="SAM" id="MobiDB-lite"/>
    </source>
</evidence>
<sequence>MPDDARVLVPETADGEDRHLPDFTPDQDVYTIYASCTGTGEVAIADQDDEGSPHPVACDGVRTVGTVHTERTPQRLMVQVSGGAAQWRVAIVSGDQQP</sequence>
<evidence type="ECO:0000313" key="2">
    <source>
        <dbReference type="EMBL" id="GAA4764261.1"/>
    </source>
</evidence>
<accession>A0ABP8ZSB5</accession>
<dbReference type="EMBL" id="BAABJV010000001">
    <property type="protein sequence ID" value="GAA4764261.1"/>
    <property type="molecule type" value="Genomic_DNA"/>
</dbReference>
<keyword evidence="3" id="KW-1185">Reference proteome</keyword>
<name>A0ABP8ZSB5_9ACTN</name>
<comment type="caution">
    <text evidence="2">The sequence shown here is derived from an EMBL/GenBank/DDBJ whole genome shotgun (WGS) entry which is preliminary data.</text>
</comment>
<reference evidence="3" key="1">
    <citation type="journal article" date="2019" name="Int. J. Syst. Evol. Microbiol.">
        <title>The Global Catalogue of Microorganisms (GCM) 10K type strain sequencing project: providing services to taxonomists for standard genome sequencing and annotation.</title>
        <authorList>
            <consortium name="The Broad Institute Genomics Platform"/>
            <consortium name="The Broad Institute Genome Sequencing Center for Infectious Disease"/>
            <person name="Wu L."/>
            <person name="Ma J."/>
        </authorList>
    </citation>
    <scope>NUCLEOTIDE SEQUENCE [LARGE SCALE GENOMIC DNA]</scope>
    <source>
        <strain evidence="3">JCM 18324</strain>
    </source>
</reference>
<feature type="region of interest" description="Disordered" evidence="1">
    <location>
        <begin position="1"/>
        <end position="24"/>
    </location>
</feature>
<proteinExistence type="predicted"/>
<evidence type="ECO:0000313" key="3">
    <source>
        <dbReference type="Proteomes" id="UP001501147"/>
    </source>
</evidence>
<dbReference type="Proteomes" id="UP001501147">
    <property type="component" value="Unassembled WGS sequence"/>
</dbReference>
<organism evidence="2 3">
    <name type="scientific">Streptomyces sanyensis</name>
    <dbReference type="NCBI Taxonomy" id="568869"/>
    <lineage>
        <taxon>Bacteria</taxon>
        <taxon>Bacillati</taxon>
        <taxon>Actinomycetota</taxon>
        <taxon>Actinomycetes</taxon>
        <taxon>Kitasatosporales</taxon>
        <taxon>Streptomycetaceae</taxon>
        <taxon>Streptomyces</taxon>
    </lineage>
</organism>
<protein>
    <submittedName>
        <fullName evidence="2">Uncharacterized protein</fullName>
    </submittedName>
</protein>
<gene>
    <name evidence="2" type="ORF">GCM10023329_07590</name>
</gene>